<dbReference type="GO" id="GO:0120547">
    <property type="term" value="F:heme A synthase activity"/>
    <property type="evidence" value="ECO:0007669"/>
    <property type="project" value="UniProtKB-EC"/>
</dbReference>
<feature type="transmembrane region" description="Helical" evidence="12">
    <location>
        <begin position="245"/>
        <end position="265"/>
    </location>
</feature>
<evidence type="ECO:0000313" key="13">
    <source>
        <dbReference type="EMBL" id="CAI2370050.1"/>
    </source>
</evidence>
<dbReference type="Proteomes" id="UP001295684">
    <property type="component" value="Unassembled WGS sequence"/>
</dbReference>
<evidence type="ECO:0000256" key="1">
    <source>
        <dbReference type="ARBA" id="ARBA00001970"/>
    </source>
</evidence>
<organism evidence="13 14">
    <name type="scientific">Euplotes crassus</name>
    <dbReference type="NCBI Taxonomy" id="5936"/>
    <lineage>
        <taxon>Eukaryota</taxon>
        <taxon>Sar</taxon>
        <taxon>Alveolata</taxon>
        <taxon>Ciliophora</taxon>
        <taxon>Intramacronucleata</taxon>
        <taxon>Spirotrichea</taxon>
        <taxon>Hypotrichia</taxon>
        <taxon>Euplotida</taxon>
        <taxon>Euplotidae</taxon>
        <taxon>Moneuplotes</taxon>
    </lineage>
</organism>
<reference evidence="13" key="1">
    <citation type="submission" date="2023-07" db="EMBL/GenBank/DDBJ databases">
        <authorList>
            <consortium name="AG Swart"/>
            <person name="Singh M."/>
            <person name="Singh A."/>
            <person name="Seah K."/>
            <person name="Emmerich C."/>
        </authorList>
    </citation>
    <scope>NUCLEOTIDE SEQUENCE</scope>
    <source>
        <strain evidence="13">DP1</strain>
    </source>
</reference>
<keyword evidence="3 12" id="KW-0812">Transmembrane</keyword>
<comment type="cofactor">
    <cofactor evidence="1">
        <name>heme b</name>
        <dbReference type="ChEBI" id="CHEBI:60344"/>
    </cofactor>
</comment>
<keyword evidence="6" id="KW-0560">Oxidoreductase</keyword>
<evidence type="ECO:0000256" key="4">
    <source>
        <dbReference type="ARBA" id="ARBA00022723"/>
    </source>
</evidence>
<comment type="pathway">
    <text evidence="10">Porphyrin-containing compound metabolism; heme A biosynthesis; heme A from heme O: step 1/1.</text>
</comment>
<comment type="caution">
    <text evidence="13">The sequence shown here is derived from an EMBL/GenBank/DDBJ whole genome shotgun (WGS) entry which is preliminary data.</text>
</comment>
<dbReference type="InterPro" id="IPR003780">
    <property type="entry name" value="COX15/CtaA_fam"/>
</dbReference>
<keyword evidence="9 12" id="KW-0472">Membrane</keyword>
<evidence type="ECO:0000256" key="2">
    <source>
        <dbReference type="ARBA" id="ARBA00004141"/>
    </source>
</evidence>
<sequence>MNKILTSKLSLLNMPRRAYSGNPEIYNTIFDHYVKPGKHRVVGAWLLAVSASVFGIITIGGYTRLSKSGLSMVKWKPHGGWLPSTQEQWEQEFEEYKEYPEYKVTNKDIDVEYFKKIYFVEWFHRMIGRGIGVIFTGPMVYFWARGYFRYRMKMISTVLLGLGALQGGIGWWMVKSGLVDKTKTNEVDKTPRVSPYRLSVHAGFAYAIYGISIWNAFTLLRRPQEDFITLKNLVDHNLMRHKIRAAGLLLTAVYLTGFLVAGNAAGHSCNTFPKVGDDWFIKGKHFISDIPLWKNFTENKLVIQVIHRTLACGVGSLFLYNIVKLMGMNLTGRARFSLLLLSAVVLAQITIGIKVVHNSVPLELGSLHQVGAMTLLTATLFALHSCRRLDLRHMRNLFGKLKMENPELYRNMMKNAKSSTPEQVIKDLNKYRR</sequence>
<keyword evidence="7" id="KW-0408">Iron</keyword>
<evidence type="ECO:0000256" key="5">
    <source>
        <dbReference type="ARBA" id="ARBA00022989"/>
    </source>
</evidence>
<protein>
    <recommendedName>
        <fullName evidence="15">Cytochrome c oxidase assembly protein COX15</fullName>
    </recommendedName>
</protein>
<feature type="transmembrane region" description="Helical" evidence="12">
    <location>
        <begin position="42"/>
        <end position="62"/>
    </location>
</feature>
<evidence type="ECO:0000256" key="8">
    <source>
        <dbReference type="ARBA" id="ARBA00023133"/>
    </source>
</evidence>
<feature type="transmembrane region" description="Helical" evidence="12">
    <location>
        <begin position="335"/>
        <end position="355"/>
    </location>
</feature>
<accession>A0AAD1URZ0</accession>
<dbReference type="PANTHER" id="PTHR23289">
    <property type="entry name" value="CYTOCHROME C OXIDASE ASSEMBLY PROTEIN COX15"/>
    <property type="match status" value="1"/>
</dbReference>
<comment type="catalytic activity">
    <reaction evidence="11">
        <text>Fe(II)-heme o + 2 A + H2O = Fe(II)-heme a + 2 AH2</text>
        <dbReference type="Rhea" id="RHEA:63388"/>
        <dbReference type="ChEBI" id="CHEBI:13193"/>
        <dbReference type="ChEBI" id="CHEBI:15377"/>
        <dbReference type="ChEBI" id="CHEBI:17499"/>
        <dbReference type="ChEBI" id="CHEBI:60530"/>
        <dbReference type="ChEBI" id="CHEBI:61715"/>
        <dbReference type="EC" id="1.17.99.9"/>
    </reaction>
    <physiologicalReaction direction="left-to-right" evidence="11">
        <dbReference type="Rhea" id="RHEA:63389"/>
    </physiologicalReaction>
</comment>
<dbReference type="InterPro" id="IPR023754">
    <property type="entry name" value="HemeA_Synthase_type2"/>
</dbReference>
<evidence type="ECO:0000256" key="10">
    <source>
        <dbReference type="ARBA" id="ARBA00044501"/>
    </source>
</evidence>
<evidence type="ECO:0000313" key="14">
    <source>
        <dbReference type="Proteomes" id="UP001295684"/>
    </source>
</evidence>
<evidence type="ECO:0000256" key="6">
    <source>
        <dbReference type="ARBA" id="ARBA00023002"/>
    </source>
</evidence>
<evidence type="ECO:0000256" key="11">
    <source>
        <dbReference type="ARBA" id="ARBA00048044"/>
    </source>
</evidence>
<keyword evidence="14" id="KW-1185">Reference proteome</keyword>
<dbReference type="GO" id="GO:0005743">
    <property type="term" value="C:mitochondrial inner membrane"/>
    <property type="evidence" value="ECO:0007669"/>
    <property type="project" value="TreeGrafter"/>
</dbReference>
<evidence type="ECO:0000256" key="7">
    <source>
        <dbReference type="ARBA" id="ARBA00023004"/>
    </source>
</evidence>
<dbReference type="GO" id="GO:0006784">
    <property type="term" value="P:heme A biosynthetic process"/>
    <property type="evidence" value="ECO:0007669"/>
    <property type="project" value="InterPro"/>
</dbReference>
<keyword evidence="5 12" id="KW-1133">Transmembrane helix</keyword>
<feature type="transmembrane region" description="Helical" evidence="12">
    <location>
        <begin position="194"/>
        <end position="217"/>
    </location>
</feature>
<dbReference type="GO" id="GO:0046872">
    <property type="term" value="F:metal ion binding"/>
    <property type="evidence" value="ECO:0007669"/>
    <property type="project" value="UniProtKB-KW"/>
</dbReference>
<dbReference type="Pfam" id="PF02628">
    <property type="entry name" value="COX15-CtaA"/>
    <property type="match status" value="1"/>
</dbReference>
<comment type="subcellular location">
    <subcellularLocation>
        <location evidence="2">Membrane</location>
        <topology evidence="2">Multi-pass membrane protein</topology>
    </subcellularLocation>
</comment>
<dbReference type="AlphaFoldDB" id="A0AAD1URZ0"/>
<feature type="transmembrane region" description="Helical" evidence="12">
    <location>
        <begin position="367"/>
        <end position="386"/>
    </location>
</feature>
<gene>
    <name evidence="13" type="ORF">ECRASSUSDP1_LOCUS11358</name>
</gene>
<keyword evidence="4" id="KW-0479">Metal-binding</keyword>
<dbReference type="EMBL" id="CAMPGE010011212">
    <property type="protein sequence ID" value="CAI2370050.1"/>
    <property type="molecule type" value="Genomic_DNA"/>
</dbReference>
<name>A0AAD1URZ0_EUPCR</name>
<evidence type="ECO:0000256" key="12">
    <source>
        <dbReference type="SAM" id="Phobius"/>
    </source>
</evidence>
<evidence type="ECO:0000256" key="9">
    <source>
        <dbReference type="ARBA" id="ARBA00023136"/>
    </source>
</evidence>
<evidence type="ECO:0000256" key="3">
    <source>
        <dbReference type="ARBA" id="ARBA00022692"/>
    </source>
</evidence>
<feature type="transmembrane region" description="Helical" evidence="12">
    <location>
        <begin position="155"/>
        <end position="174"/>
    </location>
</feature>
<proteinExistence type="predicted"/>
<feature type="transmembrane region" description="Helical" evidence="12">
    <location>
        <begin position="122"/>
        <end position="143"/>
    </location>
</feature>
<feature type="transmembrane region" description="Helical" evidence="12">
    <location>
        <begin position="301"/>
        <end position="323"/>
    </location>
</feature>
<keyword evidence="8" id="KW-0350">Heme biosynthesis</keyword>
<dbReference type="PANTHER" id="PTHR23289:SF2">
    <property type="entry name" value="CYTOCHROME C OXIDASE ASSEMBLY PROTEIN COX15 HOMOLOG"/>
    <property type="match status" value="1"/>
</dbReference>
<dbReference type="GO" id="GO:0016653">
    <property type="term" value="F:oxidoreductase activity, acting on NAD(P)H, heme protein as acceptor"/>
    <property type="evidence" value="ECO:0007669"/>
    <property type="project" value="TreeGrafter"/>
</dbReference>
<evidence type="ECO:0008006" key="15">
    <source>
        <dbReference type="Google" id="ProtNLM"/>
    </source>
</evidence>